<sequence length="323" mass="36645">MKVLNVVGGGKMPIVGLGTWQATNEDELTSALNHALEIGYRHIDTAYVYENEKVIGAVLKKWISSGKLKREDLFITTKLPVAGVHEDRVEMFMKMSLENLQLDYVDLYLIHFPVGTNYIEGHTITPQDKMVLEKSDHVAIWKKMEEQVDAGRTKAIGISNFNKQQVERILKCARTKPASLQVELHVLLQQKGLVEFCQKNGIVVVAYSPLGSPGFNVFMEKNGFPTKETPNILQLPVIKKIAEKHKKTTGQILLRFWIEQNVAVIPKSTNLERLKQNMDVLSFSLDSDDMKQLKAMDMGEKGRIFDMDFLKDVKSHPEYPFGK</sequence>
<gene>
    <name evidence="8" type="ORF">CALMAC_LOCUS11038</name>
</gene>
<dbReference type="EMBL" id="CAACVG010008533">
    <property type="protein sequence ID" value="VEN50188.1"/>
    <property type="molecule type" value="Genomic_DNA"/>
</dbReference>
<dbReference type="InterPro" id="IPR020471">
    <property type="entry name" value="AKR"/>
</dbReference>
<protein>
    <recommendedName>
        <fullName evidence="7">NADP-dependent oxidoreductase domain-containing protein</fullName>
    </recommendedName>
</protein>
<dbReference type="PROSITE" id="PS00798">
    <property type="entry name" value="ALDOKETO_REDUCTASE_1"/>
    <property type="match status" value="1"/>
</dbReference>
<evidence type="ECO:0000313" key="8">
    <source>
        <dbReference type="EMBL" id="VEN50188.1"/>
    </source>
</evidence>
<organism evidence="8 9">
    <name type="scientific">Callosobruchus maculatus</name>
    <name type="common">Southern cowpea weevil</name>
    <name type="synonym">Pulse bruchid</name>
    <dbReference type="NCBI Taxonomy" id="64391"/>
    <lineage>
        <taxon>Eukaryota</taxon>
        <taxon>Metazoa</taxon>
        <taxon>Ecdysozoa</taxon>
        <taxon>Arthropoda</taxon>
        <taxon>Hexapoda</taxon>
        <taxon>Insecta</taxon>
        <taxon>Pterygota</taxon>
        <taxon>Neoptera</taxon>
        <taxon>Endopterygota</taxon>
        <taxon>Coleoptera</taxon>
        <taxon>Polyphaga</taxon>
        <taxon>Cucujiformia</taxon>
        <taxon>Chrysomeloidea</taxon>
        <taxon>Chrysomelidae</taxon>
        <taxon>Bruchinae</taxon>
        <taxon>Bruchini</taxon>
        <taxon>Callosobruchus</taxon>
    </lineage>
</organism>
<keyword evidence="9" id="KW-1185">Reference proteome</keyword>
<evidence type="ECO:0000256" key="6">
    <source>
        <dbReference type="PIRSR" id="PIRSR000097-3"/>
    </source>
</evidence>
<accession>A0A653CQK6</accession>
<evidence type="ECO:0000259" key="7">
    <source>
        <dbReference type="Pfam" id="PF00248"/>
    </source>
</evidence>
<dbReference type="InterPro" id="IPR036812">
    <property type="entry name" value="NAD(P)_OxRdtase_dom_sf"/>
</dbReference>
<dbReference type="PRINTS" id="PR00069">
    <property type="entry name" value="ALDKETRDTASE"/>
</dbReference>
<feature type="domain" description="NADP-dependent oxidoreductase" evidence="7">
    <location>
        <begin position="16"/>
        <end position="296"/>
    </location>
</feature>
<proteinExistence type="inferred from homology"/>
<dbReference type="InterPro" id="IPR018170">
    <property type="entry name" value="Aldo/ket_reductase_CS"/>
</dbReference>
<keyword evidence="2" id="KW-0521">NADP</keyword>
<dbReference type="Proteomes" id="UP000410492">
    <property type="component" value="Unassembled WGS sequence"/>
</dbReference>
<dbReference type="PIRSF" id="PIRSF000097">
    <property type="entry name" value="AKR"/>
    <property type="match status" value="1"/>
</dbReference>
<reference evidence="8 9" key="1">
    <citation type="submission" date="2019-01" db="EMBL/GenBank/DDBJ databases">
        <authorList>
            <person name="Sayadi A."/>
        </authorList>
    </citation>
    <scope>NUCLEOTIDE SEQUENCE [LARGE SCALE GENOMIC DNA]</scope>
</reference>
<feature type="binding site" evidence="5">
    <location>
        <position position="111"/>
    </location>
    <ligand>
        <name>substrate</name>
    </ligand>
</feature>
<dbReference type="PROSITE" id="PS00063">
    <property type="entry name" value="ALDOKETO_REDUCTASE_3"/>
    <property type="match status" value="1"/>
</dbReference>
<dbReference type="Gene3D" id="3.20.20.100">
    <property type="entry name" value="NADP-dependent oxidoreductase domain"/>
    <property type="match status" value="1"/>
</dbReference>
<dbReference type="AlphaFoldDB" id="A0A653CQK6"/>
<comment type="similarity">
    <text evidence="1">Belongs to the aldo/keto reductase family.</text>
</comment>
<dbReference type="GO" id="GO:0016491">
    <property type="term" value="F:oxidoreductase activity"/>
    <property type="evidence" value="ECO:0007669"/>
    <property type="project" value="UniProtKB-KW"/>
</dbReference>
<dbReference type="Pfam" id="PF00248">
    <property type="entry name" value="Aldo_ket_red"/>
    <property type="match status" value="1"/>
</dbReference>
<dbReference type="PROSITE" id="PS00062">
    <property type="entry name" value="ALDOKETO_REDUCTASE_2"/>
    <property type="match status" value="1"/>
</dbReference>
<keyword evidence="3" id="KW-0560">Oxidoreductase</keyword>
<dbReference type="FunFam" id="3.20.20.100:FF:000006">
    <property type="entry name" value="Aldo-keto reductase family 1 member A1"/>
    <property type="match status" value="1"/>
</dbReference>
<feature type="site" description="Lowers pKa of active site Tyr" evidence="6">
    <location>
        <position position="78"/>
    </location>
</feature>
<evidence type="ECO:0000256" key="4">
    <source>
        <dbReference type="PIRSR" id="PIRSR000097-1"/>
    </source>
</evidence>
<evidence type="ECO:0000256" key="1">
    <source>
        <dbReference type="ARBA" id="ARBA00007905"/>
    </source>
</evidence>
<dbReference type="InterPro" id="IPR023210">
    <property type="entry name" value="NADP_OxRdtase_dom"/>
</dbReference>
<evidence type="ECO:0000313" key="9">
    <source>
        <dbReference type="Proteomes" id="UP000410492"/>
    </source>
</evidence>
<evidence type="ECO:0000256" key="5">
    <source>
        <dbReference type="PIRSR" id="PIRSR000097-2"/>
    </source>
</evidence>
<name>A0A653CQK6_CALMS</name>
<dbReference type="PANTHER" id="PTHR11732">
    <property type="entry name" value="ALDO/KETO REDUCTASE"/>
    <property type="match status" value="1"/>
</dbReference>
<dbReference type="SUPFAM" id="SSF51430">
    <property type="entry name" value="NAD(P)-linked oxidoreductase"/>
    <property type="match status" value="1"/>
</dbReference>
<evidence type="ECO:0000256" key="2">
    <source>
        <dbReference type="ARBA" id="ARBA00022857"/>
    </source>
</evidence>
<evidence type="ECO:0000256" key="3">
    <source>
        <dbReference type="ARBA" id="ARBA00023002"/>
    </source>
</evidence>
<feature type="active site" description="Proton donor" evidence="4">
    <location>
        <position position="49"/>
    </location>
</feature>
<dbReference type="OrthoDB" id="416253at2759"/>